<keyword evidence="1" id="KW-0472">Membrane</keyword>
<keyword evidence="1" id="KW-0812">Transmembrane</keyword>
<feature type="transmembrane region" description="Helical" evidence="1">
    <location>
        <begin position="200"/>
        <end position="223"/>
    </location>
</feature>
<evidence type="ECO:0000259" key="3">
    <source>
        <dbReference type="Pfam" id="PF07987"/>
    </source>
</evidence>
<evidence type="ECO:0000256" key="1">
    <source>
        <dbReference type="SAM" id="Phobius"/>
    </source>
</evidence>
<dbReference type="Pfam" id="PF07987">
    <property type="entry name" value="DUF1775"/>
    <property type="match status" value="1"/>
</dbReference>
<dbReference type="CDD" id="cd08545">
    <property type="entry name" value="YcnI_like"/>
    <property type="match status" value="1"/>
</dbReference>
<reference evidence="4 5" key="1">
    <citation type="submission" date="2020-04" db="EMBL/GenBank/DDBJ databases">
        <authorList>
            <person name="Klaysubun C."/>
            <person name="Duangmal K."/>
            <person name="Lipun K."/>
        </authorList>
    </citation>
    <scope>NUCLEOTIDE SEQUENCE [LARGE SCALE GENOMIC DNA]</scope>
    <source>
        <strain evidence="4 5">K10HN5</strain>
    </source>
</reference>
<evidence type="ECO:0000313" key="4">
    <source>
        <dbReference type="EMBL" id="NMI01199.1"/>
    </source>
</evidence>
<dbReference type="InterPro" id="IPR012533">
    <property type="entry name" value="YcnI-copper_dom"/>
</dbReference>
<sequence length="235" mass="23861">MSSATGRRWRRVAVIGATASVAMLAVVGSASAHVTVHPNTAVQGGDATIAFQVPNEEDAASTTELQVSFPTDHPIPSVAIQAVPGWTATVQKTTLATPVTTDDGQVTQAVSMITWTGGKIAPGQFQQFDVSLGNLPSNTTDLTFKAVQTYDNGDVVRWIDEAAPGAPEPQHPAPVLHLTPAAAAPTAASATADASGTTTAALVLAVVAVVLALIAAVLAGLALRRRIGSTGRGTV</sequence>
<dbReference type="EMBL" id="JAAXLA010000077">
    <property type="protein sequence ID" value="NMI01199.1"/>
    <property type="molecule type" value="Genomic_DNA"/>
</dbReference>
<protein>
    <submittedName>
        <fullName evidence="4">YcnI family protein</fullName>
    </submittedName>
</protein>
<feature type="signal peptide" evidence="2">
    <location>
        <begin position="1"/>
        <end position="32"/>
    </location>
</feature>
<keyword evidence="5" id="KW-1185">Reference proteome</keyword>
<evidence type="ECO:0000313" key="5">
    <source>
        <dbReference type="Proteomes" id="UP000820669"/>
    </source>
</evidence>
<dbReference type="InterPro" id="IPR038507">
    <property type="entry name" value="YcnI-like_sf"/>
</dbReference>
<keyword evidence="2" id="KW-0732">Signal</keyword>
<accession>A0ABX1SI03</accession>
<dbReference type="Gene3D" id="2.60.40.2230">
    <property type="entry name" value="Uncharacterised protein YcnI-like PF07987, DUF1775"/>
    <property type="match status" value="1"/>
</dbReference>
<keyword evidence="1" id="KW-1133">Transmembrane helix</keyword>
<evidence type="ECO:0000256" key="2">
    <source>
        <dbReference type="SAM" id="SignalP"/>
    </source>
</evidence>
<comment type="caution">
    <text evidence="4">The sequence shown here is derived from an EMBL/GenBank/DDBJ whole genome shotgun (WGS) entry which is preliminary data.</text>
</comment>
<dbReference type="RefSeq" id="WP_169384660.1">
    <property type="nucleotide sequence ID" value="NZ_JAAXLA010000077.1"/>
</dbReference>
<dbReference type="Proteomes" id="UP000820669">
    <property type="component" value="Unassembled WGS sequence"/>
</dbReference>
<name>A0ABX1SI03_9PSEU</name>
<organism evidence="4 5">
    <name type="scientific">Pseudonocardia acidicola</name>
    <dbReference type="NCBI Taxonomy" id="2724939"/>
    <lineage>
        <taxon>Bacteria</taxon>
        <taxon>Bacillati</taxon>
        <taxon>Actinomycetota</taxon>
        <taxon>Actinomycetes</taxon>
        <taxon>Pseudonocardiales</taxon>
        <taxon>Pseudonocardiaceae</taxon>
        <taxon>Pseudonocardia</taxon>
    </lineage>
</organism>
<proteinExistence type="predicted"/>
<gene>
    <name evidence="4" type="ORF">HF526_28445</name>
</gene>
<feature type="chain" id="PRO_5046757486" evidence="2">
    <location>
        <begin position="33"/>
        <end position="235"/>
    </location>
</feature>
<feature type="domain" description="YncI copper-binding" evidence="3">
    <location>
        <begin position="33"/>
        <end position="178"/>
    </location>
</feature>